<evidence type="ECO:0000256" key="4">
    <source>
        <dbReference type="ARBA" id="ARBA00023157"/>
    </source>
</evidence>
<protein>
    <submittedName>
        <fullName evidence="6">Trypsin-4</fullName>
    </submittedName>
</protein>
<evidence type="ECO:0000313" key="7">
    <source>
        <dbReference type="Proteomes" id="UP000198287"/>
    </source>
</evidence>
<dbReference type="Proteomes" id="UP000198287">
    <property type="component" value="Unassembled WGS sequence"/>
</dbReference>
<dbReference type="OrthoDB" id="10059102at2759"/>
<proteinExistence type="predicted"/>
<dbReference type="Gene3D" id="2.40.10.10">
    <property type="entry name" value="Trypsin-like serine proteases"/>
    <property type="match status" value="2"/>
</dbReference>
<keyword evidence="1" id="KW-0645">Protease</keyword>
<feature type="domain" description="Peptidase S1" evidence="5">
    <location>
        <begin position="39"/>
        <end position="216"/>
    </location>
</feature>
<reference evidence="6 7" key="1">
    <citation type="submission" date="2015-12" db="EMBL/GenBank/DDBJ databases">
        <title>The genome of Folsomia candida.</title>
        <authorList>
            <person name="Faddeeva A."/>
            <person name="Derks M.F."/>
            <person name="Anvar Y."/>
            <person name="Smit S."/>
            <person name="Van Straalen N."/>
            <person name="Roelofs D."/>
        </authorList>
    </citation>
    <scope>NUCLEOTIDE SEQUENCE [LARGE SCALE GENOMIC DNA]</scope>
    <source>
        <strain evidence="6 7">VU population</strain>
        <tissue evidence="6">Whole body</tissue>
    </source>
</reference>
<dbReference type="AlphaFoldDB" id="A0A226D3S6"/>
<dbReference type="InterPro" id="IPR043504">
    <property type="entry name" value="Peptidase_S1_PA_chymotrypsin"/>
</dbReference>
<dbReference type="SMART" id="SM00020">
    <property type="entry name" value="Tryp_SPc"/>
    <property type="match status" value="1"/>
</dbReference>
<dbReference type="InterPro" id="IPR001254">
    <property type="entry name" value="Trypsin_dom"/>
</dbReference>
<keyword evidence="4" id="KW-1015">Disulfide bond</keyword>
<accession>A0A226D3S6</accession>
<dbReference type="SUPFAM" id="SSF50494">
    <property type="entry name" value="Trypsin-like serine proteases"/>
    <property type="match status" value="1"/>
</dbReference>
<dbReference type="InterPro" id="IPR009003">
    <property type="entry name" value="Peptidase_S1_PA"/>
</dbReference>
<comment type="caution">
    <text evidence="6">The sequence shown here is derived from an EMBL/GenBank/DDBJ whole genome shotgun (WGS) entry which is preliminary data.</text>
</comment>
<dbReference type="EMBL" id="LNIX01000039">
    <property type="protein sequence ID" value="OXA39311.1"/>
    <property type="molecule type" value="Genomic_DNA"/>
</dbReference>
<name>A0A226D3S6_FOLCA</name>
<evidence type="ECO:0000256" key="2">
    <source>
        <dbReference type="ARBA" id="ARBA00022801"/>
    </source>
</evidence>
<evidence type="ECO:0000256" key="3">
    <source>
        <dbReference type="ARBA" id="ARBA00022825"/>
    </source>
</evidence>
<dbReference type="GO" id="GO:0006508">
    <property type="term" value="P:proteolysis"/>
    <property type="evidence" value="ECO:0007669"/>
    <property type="project" value="UniProtKB-KW"/>
</dbReference>
<evidence type="ECO:0000259" key="5">
    <source>
        <dbReference type="PROSITE" id="PS50240"/>
    </source>
</evidence>
<keyword evidence="2" id="KW-0378">Hydrolase</keyword>
<dbReference type="STRING" id="158441.A0A226D3S6"/>
<sequence length="216" mass="23296">MKLLSPLPPMVISWVANLINVEGHPANLTIEEQEKNFRIVGGRPATIGEFPYQVSVQTYGSHVCGGSLISDRHVLTVASLTNQASPSSLSVRAGSSFRGRGGQVIKVQRICQDPSYYPRNNDHDDAVLLLHKFQLQFGSRDPVHQSRQARFQTSGRNVTGWGGSLPSQLQVVEVPMVSEADCKAAYGQSAITNTMQCAGYSQGGKDACQVRGAGIV</sequence>
<dbReference type="InterPro" id="IPR050430">
    <property type="entry name" value="Peptidase_S1"/>
</dbReference>
<evidence type="ECO:0000313" key="6">
    <source>
        <dbReference type="EMBL" id="OXA39311.1"/>
    </source>
</evidence>
<dbReference type="Pfam" id="PF00089">
    <property type="entry name" value="Trypsin"/>
    <property type="match status" value="1"/>
</dbReference>
<keyword evidence="7" id="KW-1185">Reference proteome</keyword>
<dbReference type="PANTHER" id="PTHR24276:SF91">
    <property type="entry name" value="AT26814P-RELATED"/>
    <property type="match status" value="1"/>
</dbReference>
<dbReference type="PROSITE" id="PS50240">
    <property type="entry name" value="TRYPSIN_DOM"/>
    <property type="match status" value="1"/>
</dbReference>
<organism evidence="6 7">
    <name type="scientific">Folsomia candida</name>
    <name type="common">Springtail</name>
    <dbReference type="NCBI Taxonomy" id="158441"/>
    <lineage>
        <taxon>Eukaryota</taxon>
        <taxon>Metazoa</taxon>
        <taxon>Ecdysozoa</taxon>
        <taxon>Arthropoda</taxon>
        <taxon>Hexapoda</taxon>
        <taxon>Collembola</taxon>
        <taxon>Entomobryomorpha</taxon>
        <taxon>Isotomoidea</taxon>
        <taxon>Isotomidae</taxon>
        <taxon>Proisotominae</taxon>
        <taxon>Folsomia</taxon>
    </lineage>
</organism>
<dbReference type="CDD" id="cd00190">
    <property type="entry name" value="Tryp_SPc"/>
    <property type="match status" value="1"/>
</dbReference>
<gene>
    <name evidence="6" type="ORF">Fcan01_25948</name>
</gene>
<dbReference type="OMA" id="HAITERM"/>
<dbReference type="GO" id="GO:0004252">
    <property type="term" value="F:serine-type endopeptidase activity"/>
    <property type="evidence" value="ECO:0007669"/>
    <property type="project" value="InterPro"/>
</dbReference>
<dbReference type="PANTHER" id="PTHR24276">
    <property type="entry name" value="POLYSERASE-RELATED"/>
    <property type="match status" value="1"/>
</dbReference>
<evidence type="ECO:0000256" key="1">
    <source>
        <dbReference type="ARBA" id="ARBA00022670"/>
    </source>
</evidence>
<keyword evidence="3" id="KW-0720">Serine protease</keyword>